<sequence length="397" mass="43810">MSRPLRWLTCAPRDYCGNDAYFSRDTGLLCRGLQDAGADCRPILAGEPRPDDAADLVRATASELSDPRWWKGLSADAVVIHTWSQGEHTRTLRAIREAGLRLVLIQDGTGTTGPLGTWGDWVAESWYFRHRHGGSWGGLLWFAARMLHGHTLRLPGFEKTRAQQFELADRIVVPSPRALGGYRKLAGRLGPDLSSRLHLLPYPVAAWFTRREAVPKENLIVSVGRWTDHWQKRPDLLARALEQALLKHPEWRAEIFGEPGSALSRWHANLESSLRVRVSLAGIVSNHQLSTAMARAKISFCSSAYESFHIASGEALCSGASIVGVDSAMTPSMAWFASEQSGSLSETLSGDGLVKGLCREISEWAAGRRDPDQISRDWSARLHAAAVARNLIEMVSC</sequence>
<keyword evidence="2" id="KW-0328">Glycosyltransferase</keyword>
<dbReference type="Pfam" id="PF00534">
    <property type="entry name" value="Glycos_transf_1"/>
    <property type="match status" value="1"/>
</dbReference>
<protein>
    <submittedName>
        <fullName evidence="2">Glycosyltransferase</fullName>
        <ecNumber evidence="2">2.4.-.-</ecNumber>
    </submittedName>
</protein>
<keyword evidence="3" id="KW-1185">Reference proteome</keyword>
<proteinExistence type="predicted"/>
<dbReference type="GO" id="GO:0016757">
    <property type="term" value="F:glycosyltransferase activity"/>
    <property type="evidence" value="ECO:0007669"/>
    <property type="project" value="UniProtKB-KW"/>
</dbReference>
<evidence type="ECO:0000313" key="2">
    <source>
        <dbReference type="EMBL" id="MCW1912693.1"/>
    </source>
</evidence>
<organism evidence="2 3">
    <name type="scientific">Luteolibacter rhizosphaerae</name>
    <dbReference type="NCBI Taxonomy" id="2989719"/>
    <lineage>
        <taxon>Bacteria</taxon>
        <taxon>Pseudomonadati</taxon>
        <taxon>Verrucomicrobiota</taxon>
        <taxon>Verrucomicrobiia</taxon>
        <taxon>Verrucomicrobiales</taxon>
        <taxon>Verrucomicrobiaceae</taxon>
        <taxon>Luteolibacter</taxon>
    </lineage>
</organism>
<evidence type="ECO:0000313" key="3">
    <source>
        <dbReference type="Proteomes" id="UP001165653"/>
    </source>
</evidence>
<dbReference type="EC" id="2.4.-.-" evidence="2"/>
<dbReference type="EMBL" id="JAPDDR010000002">
    <property type="protein sequence ID" value="MCW1912693.1"/>
    <property type="molecule type" value="Genomic_DNA"/>
</dbReference>
<comment type="caution">
    <text evidence="2">The sequence shown here is derived from an EMBL/GenBank/DDBJ whole genome shotgun (WGS) entry which is preliminary data.</text>
</comment>
<dbReference type="RefSeq" id="WP_264511355.1">
    <property type="nucleotide sequence ID" value="NZ_JAPDDR010000002.1"/>
</dbReference>
<dbReference type="Gene3D" id="3.40.50.2000">
    <property type="entry name" value="Glycogen Phosphorylase B"/>
    <property type="match status" value="1"/>
</dbReference>
<dbReference type="InterPro" id="IPR001296">
    <property type="entry name" value="Glyco_trans_1"/>
</dbReference>
<feature type="domain" description="Glycosyl transferase family 1" evidence="1">
    <location>
        <begin position="212"/>
        <end position="333"/>
    </location>
</feature>
<accession>A0ABT3FYP4</accession>
<dbReference type="SUPFAM" id="SSF53756">
    <property type="entry name" value="UDP-Glycosyltransferase/glycogen phosphorylase"/>
    <property type="match status" value="1"/>
</dbReference>
<name>A0ABT3FYP4_9BACT</name>
<dbReference type="PANTHER" id="PTHR45947">
    <property type="entry name" value="SULFOQUINOVOSYL TRANSFERASE SQD2"/>
    <property type="match status" value="1"/>
</dbReference>
<evidence type="ECO:0000259" key="1">
    <source>
        <dbReference type="Pfam" id="PF00534"/>
    </source>
</evidence>
<gene>
    <name evidence="2" type="ORF">OJ996_03855</name>
</gene>
<keyword evidence="2" id="KW-0808">Transferase</keyword>
<dbReference type="Proteomes" id="UP001165653">
    <property type="component" value="Unassembled WGS sequence"/>
</dbReference>
<dbReference type="PANTHER" id="PTHR45947:SF3">
    <property type="entry name" value="SULFOQUINOVOSYL TRANSFERASE SQD2"/>
    <property type="match status" value="1"/>
</dbReference>
<dbReference type="InterPro" id="IPR050194">
    <property type="entry name" value="Glycosyltransferase_grp1"/>
</dbReference>
<reference evidence="2" key="1">
    <citation type="submission" date="2022-10" db="EMBL/GenBank/DDBJ databases">
        <title>Luteolibacter sp. GHJ8, whole genome shotgun sequencing project.</title>
        <authorList>
            <person name="Zhao G."/>
            <person name="Shen L."/>
        </authorList>
    </citation>
    <scope>NUCLEOTIDE SEQUENCE</scope>
    <source>
        <strain evidence="2">GHJ8</strain>
    </source>
</reference>